<comment type="caution">
    <text evidence="2">The sequence shown here is derived from an EMBL/GenBank/DDBJ whole genome shotgun (WGS) entry which is preliminary data.</text>
</comment>
<evidence type="ECO:0000313" key="2">
    <source>
        <dbReference type="EMBL" id="MCX2980347.1"/>
    </source>
</evidence>
<dbReference type="Pfam" id="PF12680">
    <property type="entry name" value="SnoaL_2"/>
    <property type="match status" value="1"/>
</dbReference>
<feature type="domain" description="SnoaL-like" evidence="1">
    <location>
        <begin position="11"/>
        <end position="115"/>
    </location>
</feature>
<dbReference type="InterPro" id="IPR037401">
    <property type="entry name" value="SnoaL-like"/>
</dbReference>
<evidence type="ECO:0000313" key="3">
    <source>
        <dbReference type="Proteomes" id="UP001143362"/>
    </source>
</evidence>
<dbReference type="PANTHER" id="PTHR41252:SF1">
    <property type="entry name" value="BLR2505 PROTEIN"/>
    <property type="match status" value="1"/>
</dbReference>
<sequence length="136" mass="15175">MSQLEANKEFVRNFLDAMNRGDVEAIVDAYAADGFVWTMGNTLASGQYDKQQISEFAGSIYESFPAGIRFDVLNMTAEDDRVAVEATSEGEHVSGVPYRNRYHFLFTLRDGKLASLKEYMDTELLTEVICGGQRPG</sequence>
<protein>
    <submittedName>
        <fullName evidence="2">Nuclear transport factor 2 family protein</fullName>
    </submittedName>
</protein>
<organism evidence="2 3">
    <name type="scientific">Candidatus Litorirhabdus singularis</name>
    <dbReference type="NCBI Taxonomy" id="2518993"/>
    <lineage>
        <taxon>Bacteria</taxon>
        <taxon>Pseudomonadati</taxon>
        <taxon>Pseudomonadota</taxon>
        <taxon>Gammaproteobacteria</taxon>
        <taxon>Cellvibrionales</taxon>
        <taxon>Halieaceae</taxon>
        <taxon>Candidatus Litorirhabdus</taxon>
    </lineage>
</organism>
<keyword evidence="3" id="KW-1185">Reference proteome</keyword>
<reference evidence="2" key="1">
    <citation type="submission" date="2019-02" db="EMBL/GenBank/DDBJ databases">
        <authorList>
            <person name="Li S.-H."/>
        </authorList>
    </citation>
    <scope>NUCLEOTIDE SEQUENCE</scope>
    <source>
        <strain evidence="2">IMCC14734</strain>
    </source>
</reference>
<proteinExistence type="predicted"/>
<dbReference type="InterPro" id="IPR032710">
    <property type="entry name" value="NTF2-like_dom_sf"/>
</dbReference>
<dbReference type="Gene3D" id="3.10.450.50">
    <property type="match status" value="1"/>
</dbReference>
<gene>
    <name evidence="2" type="ORF">EYC98_05615</name>
</gene>
<dbReference type="Proteomes" id="UP001143362">
    <property type="component" value="Unassembled WGS sequence"/>
</dbReference>
<dbReference type="EMBL" id="SHNN01000001">
    <property type="protein sequence ID" value="MCX2980347.1"/>
    <property type="molecule type" value="Genomic_DNA"/>
</dbReference>
<dbReference type="SUPFAM" id="SSF54427">
    <property type="entry name" value="NTF2-like"/>
    <property type="match status" value="1"/>
</dbReference>
<name>A0ABT3TDG7_9GAMM</name>
<evidence type="ECO:0000259" key="1">
    <source>
        <dbReference type="Pfam" id="PF12680"/>
    </source>
</evidence>
<dbReference type="PANTHER" id="PTHR41252">
    <property type="entry name" value="BLR2505 PROTEIN"/>
    <property type="match status" value="1"/>
</dbReference>
<dbReference type="RefSeq" id="WP_279244324.1">
    <property type="nucleotide sequence ID" value="NZ_SHNN01000001.1"/>
</dbReference>
<accession>A0ABT3TDG7</accession>